<dbReference type="EMBL" id="CAJJDN010000003">
    <property type="protein sequence ID" value="CAD8048477.1"/>
    <property type="molecule type" value="Genomic_DNA"/>
</dbReference>
<evidence type="ECO:0000313" key="3">
    <source>
        <dbReference type="Proteomes" id="UP000692954"/>
    </source>
</evidence>
<gene>
    <name evidence="2" type="ORF">PSON_ATCC_30995.1.T0030234</name>
</gene>
<keyword evidence="3" id="KW-1185">Reference proteome</keyword>
<accession>A0A8S1KCA4</accession>
<evidence type="ECO:0000256" key="1">
    <source>
        <dbReference type="SAM" id="Coils"/>
    </source>
</evidence>
<dbReference type="Proteomes" id="UP000692954">
    <property type="component" value="Unassembled WGS sequence"/>
</dbReference>
<organism evidence="2 3">
    <name type="scientific">Paramecium sonneborni</name>
    <dbReference type="NCBI Taxonomy" id="65129"/>
    <lineage>
        <taxon>Eukaryota</taxon>
        <taxon>Sar</taxon>
        <taxon>Alveolata</taxon>
        <taxon>Ciliophora</taxon>
        <taxon>Intramacronucleata</taxon>
        <taxon>Oligohymenophorea</taxon>
        <taxon>Peniculida</taxon>
        <taxon>Parameciidae</taxon>
        <taxon>Paramecium</taxon>
    </lineage>
</organism>
<dbReference type="OrthoDB" id="304639at2759"/>
<keyword evidence="1" id="KW-0175">Coiled coil</keyword>
<sequence>MEYLEIIETIIPYVINKILIGVEDKILLNLEITSSASYSLDLAFKMIKQVRFDPSSQNYYDSEDGEPQSTIKERHRAYNLKQIQSFKGQETPRVELPPKHIFMMPTQLWEDYEPQLIRQKTQEYIEEYPNERRIMEQKCIEKQYKESKLREQSREKRQVKELHSQLIMKIGSKEYTYDFNCNPLARSNNQVKKNVITALPYEIPLTDNNSIISQPKLIEQVKSKRKQVENIETIMEFEEQQVQDIKLQPGVRLSLKPIQTQELSVRLQSQYSKQHELSSVSSKIPKKQTNVVKLNNLKLVGYLQQLDCDSYIKVAQNNTNQTQQVSPTNQSFLDQESIKQDLLKLPKLRSHSINPKIKRKSRVYPTYSIVTYRD</sequence>
<name>A0A8S1KCA4_9CILI</name>
<feature type="coiled-coil region" evidence="1">
    <location>
        <begin position="221"/>
        <end position="248"/>
    </location>
</feature>
<proteinExistence type="predicted"/>
<evidence type="ECO:0000313" key="2">
    <source>
        <dbReference type="EMBL" id="CAD8048477.1"/>
    </source>
</evidence>
<protein>
    <submittedName>
        <fullName evidence="2">Uncharacterized protein</fullName>
    </submittedName>
</protein>
<reference evidence="2" key="1">
    <citation type="submission" date="2021-01" db="EMBL/GenBank/DDBJ databases">
        <authorList>
            <consortium name="Genoscope - CEA"/>
            <person name="William W."/>
        </authorList>
    </citation>
    <scope>NUCLEOTIDE SEQUENCE</scope>
</reference>
<comment type="caution">
    <text evidence="2">The sequence shown here is derived from an EMBL/GenBank/DDBJ whole genome shotgun (WGS) entry which is preliminary data.</text>
</comment>
<dbReference type="AlphaFoldDB" id="A0A8S1KCA4"/>